<feature type="region of interest" description="Disordered" evidence="1">
    <location>
        <begin position="1"/>
        <end position="24"/>
    </location>
</feature>
<dbReference type="AlphaFoldDB" id="A0A814Z6U9"/>
<dbReference type="Proteomes" id="UP000663823">
    <property type="component" value="Unassembled WGS sequence"/>
</dbReference>
<evidence type="ECO:0000313" key="4">
    <source>
        <dbReference type="EMBL" id="CAF3521743.1"/>
    </source>
</evidence>
<protein>
    <submittedName>
        <fullName evidence="2">Uncharacterized protein</fullName>
    </submittedName>
</protein>
<organism evidence="2 6">
    <name type="scientific">Rotaria sordida</name>
    <dbReference type="NCBI Taxonomy" id="392033"/>
    <lineage>
        <taxon>Eukaryota</taxon>
        <taxon>Metazoa</taxon>
        <taxon>Spiralia</taxon>
        <taxon>Gnathifera</taxon>
        <taxon>Rotifera</taxon>
        <taxon>Eurotatoria</taxon>
        <taxon>Bdelloidea</taxon>
        <taxon>Philodinida</taxon>
        <taxon>Philodinidae</taxon>
        <taxon>Rotaria</taxon>
    </lineage>
</organism>
<dbReference type="OrthoDB" id="9971444at2759"/>
<reference evidence="2" key="1">
    <citation type="submission" date="2021-02" db="EMBL/GenBank/DDBJ databases">
        <authorList>
            <person name="Nowell W R."/>
        </authorList>
    </citation>
    <scope>NUCLEOTIDE SEQUENCE</scope>
</reference>
<proteinExistence type="predicted"/>
<dbReference type="Proteomes" id="UP000663882">
    <property type="component" value="Unassembled WGS sequence"/>
</dbReference>
<comment type="caution">
    <text evidence="2">The sequence shown here is derived from an EMBL/GenBank/DDBJ whole genome shotgun (WGS) entry which is preliminary data.</text>
</comment>
<gene>
    <name evidence="5" type="ORF">FNK824_LOCUS21916</name>
    <name evidence="4" type="ORF">OTI717_LOCUS2842</name>
    <name evidence="2" type="ORF">RFH988_LOCUS26602</name>
    <name evidence="3" type="ORF">SEV965_LOCUS24399</name>
</gene>
<dbReference type="Proteomes" id="UP000663874">
    <property type="component" value="Unassembled WGS sequence"/>
</dbReference>
<dbReference type="EMBL" id="CAJOBE010004330">
    <property type="protein sequence ID" value="CAF3926728.1"/>
    <property type="molecule type" value="Genomic_DNA"/>
</dbReference>
<dbReference type="EMBL" id="CAJOAX010000144">
    <property type="protein sequence ID" value="CAF3521743.1"/>
    <property type="molecule type" value="Genomic_DNA"/>
</dbReference>
<dbReference type="EMBL" id="CAJNOU010001880">
    <property type="protein sequence ID" value="CAF1264143.1"/>
    <property type="molecule type" value="Genomic_DNA"/>
</dbReference>
<evidence type="ECO:0000313" key="2">
    <source>
        <dbReference type="EMBL" id="CAF1239632.1"/>
    </source>
</evidence>
<dbReference type="Proteomes" id="UP000663889">
    <property type="component" value="Unassembled WGS sequence"/>
</dbReference>
<evidence type="ECO:0000313" key="3">
    <source>
        <dbReference type="EMBL" id="CAF1264143.1"/>
    </source>
</evidence>
<evidence type="ECO:0000313" key="6">
    <source>
        <dbReference type="Proteomes" id="UP000663882"/>
    </source>
</evidence>
<sequence>MAVTSNLSPTFRTKTYRSDGNTLRNSTNYKFRVQSAPPLSLQQFARSAAAPIGAEKWQPSGAYHEPTFHAYLSPEIRTKPAKPPVQPWIYAYRRKNSIPTYTLKNYKDPKPKPSEPTWHPPGRYVHKPTTSLSPERRKQKPIHEPAWQPPGKTRYEPVPYFDPPNLRWSLRELVKSTPRLQTKTLRTSRSVSVMNS</sequence>
<name>A0A814Z6U9_9BILA</name>
<evidence type="ECO:0000256" key="1">
    <source>
        <dbReference type="SAM" id="MobiDB-lite"/>
    </source>
</evidence>
<dbReference type="EMBL" id="CAJNOO010002136">
    <property type="protein sequence ID" value="CAF1239632.1"/>
    <property type="molecule type" value="Genomic_DNA"/>
</dbReference>
<evidence type="ECO:0000313" key="5">
    <source>
        <dbReference type="EMBL" id="CAF3926728.1"/>
    </source>
</evidence>
<feature type="region of interest" description="Disordered" evidence="1">
    <location>
        <begin position="101"/>
        <end position="158"/>
    </location>
</feature>
<accession>A0A814Z6U9</accession>